<feature type="transmembrane region" description="Helical" evidence="12">
    <location>
        <begin position="865"/>
        <end position="888"/>
    </location>
</feature>
<dbReference type="KEGG" id="tet:TTHERM_00061570"/>
<dbReference type="FunFam" id="2.70.150.10:FF:000003">
    <property type="entry name" value="Sodium/potassium-transporting ATPase subunit alpha"/>
    <property type="match status" value="1"/>
</dbReference>
<dbReference type="GO" id="GO:0036376">
    <property type="term" value="P:sodium ion export across plasma membrane"/>
    <property type="evidence" value="ECO:0007669"/>
    <property type="project" value="TreeGrafter"/>
</dbReference>
<dbReference type="GO" id="GO:0005524">
    <property type="term" value="F:ATP binding"/>
    <property type="evidence" value="ECO:0007669"/>
    <property type="project" value="UniProtKB-KW"/>
</dbReference>
<dbReference type="OMA" id="FVNLVIC"/>
<evidence type="ECO:0000313" key="14">
    <source>
        <dbReference type="EMBL" id="EAR87446.1"/>
    </source>
</evidence>
<keyword evidence="2" id="KW-1003">Cell membrane</keyword>
<evidence type="ECO:0000259" key="13">
    <source>
        <dbReference type="SMART" id="SM00831"/>
    </source>
</evidence>
<dbReference type="Gene3D" id="3.40.1110.10">
    <property type="entry name" value="Calcium-transporting ATPase, cytoplasmic domain N"/>
    <property type="match status" value="1"/>
</dbReference>
<evidence type="ECO:0000256" key="4">
    <source>
        <dbReference type="ARBA" id="ARBA00022741"/>
    </source>
</evidence>
<dbReference type="AlphaFoldDB" id="I7MHE1"/>
<feature type="compositionally biased region" description="Basic and acidic residues" evidence="11">
    <location>
        <begin position="92"/>
        <end position="105"/>
    </location>
</feature>
<feature type="transmembrane region" description="Helical" evidence="12">
    <location>
        <begin position="1092"/>
        <end position="1111"/>
    </location>
</feature>
<dbReference type="SFLD" id="SFLDG00002">
    <property type="entry name" value="C1.7:_P-type_atpase_like"/>
    <property type="match status" value="1"/>
</dbReference>
<evidence type="ECO:0000256" key="2">
    <source>
        <dbReference type="ARBA" id="ARBA00022475"/>
    </source>
</evidence>
<dbReference type="Gene3D" id="3.40.50.1000">
    <property type="entry name" value="HAD superfamily/HAD-like"/>
    <property type="match status" value="1"/>
</dbReference>
<dbReference type="InterPro" id="IPR044492">
    <property type="entry name" value="P_typ_ATPase_HD_dom"/>
</dbReference>
<dbReference type="SFLD" id="SFLDF00027">
    <property type="entry name" value="p-type_atpase"/>
    <property type="match status" value="1"/>
</dbReference>
<keyword evidence="5" id="KW-0067">ATP-binding</keyword>
<dbReference type="Pfam" id="PF00690">
    <property type="entry name" value="Cation_ATPase_N"/>
    <property type="match status" value="1"/>
</dbReference>
<dbReference type="EMBL" id="GG662853">
    <property type="protein sequence ID" value="EAR87446.1"/>
    <property type="molecule type" value="Genomic_DNA"/>
</dbReference>
<feature type="transmembrane region" description="Helical" evidence="12">
    <location>
        <begin position="386"/>
        <end position="411"/>
    </location>
</feature>
<dbReference type="FunFam" id="3.40.1110.10:FF:000061">
    <property type="entry name" value="Potassium-transporting ATPase alpha chain 1"/>
    <property type="match status" value="1"/>
</dbReference>
<dbReference type="HOGENOM" id="CLU_002360_4_1_1"/>
<keyword evidence="8" id="KW-0406">Ion transport</keyword>
<dbReference type="RefSeq" id="XP_001007691.1">
    <property type="nucleotide sequence ID" value="XM_001007691.1"/>
</dbReference>
<feature type="domain" description="Cation-transporting P-type ATPase N-terminal" evidence="13">
    <location>
        <begin position="110"/>
        <end position="184"/>
    </location>
</feature>
<dbReference type="InParanoid" id="I7MHE1"/>
<dbReference type="PRINTS" id="PR00119">
    <property type="entry name" value="CATATPASE"/>
</dbReference>
<comment type="subcellular location">
    <subcellularLocation>
        <location evidence="1">Cell membrane</location>
        <topology evidence="1">Multi-pass membrane protein</topology>
    </subcellularLocation>
</comment>
<evidence type="ECO:0000256" key="9">
    <source>
        <dbReference type="ARBA" id="ARBA00023136"/>
    </source>
</evidence>
<dbReference type="Gene3D" id="1.20.1110.10">
    <property type="entry name" value="Calcium-transporting ATPase, transmembrane domain"/>
    <property type="match status" value="2"/>
</dbReference>
<feature type="transmembrane region" description="Helical" evidence="12">
    <location>
        <begin position="1132"/>
        <end position="1153"/>
    </location>
</feature>
<dbReference type="SUPFAM" id="SSF81660">
    <property type="entry name" value="Metal cation-transporting ATPase, ATP-binding domain N"/>
    <property type="match status" value="1"/>
</dbReference>
<feature type="region of interest" description="Disordered" evidence="11">
    <location>
        <begin position="1"/>
        <end position="23"/>
    </location>
</feature>
<dbReference type="SUPFAM" id="SSF81653">
    <property type="entry name" value="Calcium ATPase, transduction domain A"/>
    <property type="match status" value="1"/>
</dbReference>
<keyword evidence="7 12" id="KW-1133">Transmembrane helix</keyword>
<evidence type="ECO:0000256" key="6">
    <source>
        <dbReference type="ARBA" id="ARBA00022967"/>
    </source>
</evidence>
<dbReference type="InterPro" id="IPR036412">
    <property type="entry name" value="HAD-like_sf"/>
</dbReference>
<feature type="transmembrane region" description="Helical" evidence="12">
    <location>
        <begin position="192"/>
        <end position="211"/>
    </location>
</feature>
<dbReference type="Gene3D" id="2.70.150.10">
    <property type="entry name" value="Calcium-transporting ATPase, cytoplasmic transduction domain A"/>
    <property type="match status" value="1"/>
</dbReference>
<dbReference type="InterPro" id="IPR059000">
    <property type="entry name" value="ATPase_P-type_domA"/>
</dbReference>
<evidence type="ECO:0000256" key="5">
    <source>
        <dbReference type="ARBA" id="ARBA00022840"/>
    </source>
</evidence>
<dbReference type="NCBIfam" id="TIGR01494">
    <property type="entry name" value="ATPase_P-type"/>
    <property type="match status" value="2"/>
</dbReference>
<feature type="transmembrane region" description="Helical" evidence="12">
    <location>
        <begin position="894"/>
        <end position="913"/>
    </location>
</feature>
<keyword evidence="9 12" id="KW-0472">Membrane</keyword>
<dbReference type="InterPro" id="IPR023299">
    <property type="entry name" value="ATPase_P-typ_cyto_dom_N"/>
</dbReference>
<dbReference type="InterPro" id="IPR050510">
    <property type="entry name" value="Cation_transp_ATPase_P-type"/>
</dbReference>
<dbReference type="PRINTS" id="PR00121">
    <property type="entry name" value="NAKATPASE"/>
</dbReference>
<evidence type="ECO:0000256" key="8">
    <source>
        <dbReference type="ARBA" id="ARBA00023065"/>
    </source>
</evidence>
<feature type="compositionally biased region" description="Low complexity" evidence="11">
    <location>
        <begin position="79"/>
        <end position="91"/>
    </location>
</feature>
<dbReference type="Pfam" id="PF13246">
    <property type="entry name" value="Cation_ATPase"/>
    <property type="match status" value="1"/>
</dbReference>
<dbReference type="InterPro" id="IPR008250">
    <property type="entry name" value="ATPase_P-typ_transduc_dom_A_sf"/>
</dbReference>
<evidence type="ECO:0000256" key="3">
    <source>
        <dbReference type="ARBA" id="ARBA00022692"/>
    </source>
</evidence>
<dbReference type="GO" id="GO:0005886">
    <property type="term" value="C:plasma membrane"/>
    <property type="evidence" value="ECO:0007669"/>
    <property type="project" value="UniProtKB-SubCell"/>
</dbReference>
<feature type="compositionally biased region" description="Basic and acidic residues" evidence="11">
    <location>
        <begin position="1"/>
        <end position="19"/>
    </location>
</feature>
<evidence type="ECO:0000256" key="12">
    <source>
        <dbReference type="SAM" id="Phobius"/>
    </source>
</evidence>
<dbReference type="FunFam" id="1.20.1110.10:FF:000095">
    <property type="entry name" value="Sodium/potassium-transporting ATPase subunit alpha-1"/>
    <property type="match status" value="1"/>
</dbReference>
<dbReference type="SMART" id="SM00831">
    <property type="entry name" value="Cation_ATPase_N"/>
    <property type="match status" value="1"/>
</dbReference>
<keyword evidence="15" id="KW-1185">Reference proteome</keyword>
<evidence type="ECO:0000256" key="1">
    <source>
        <dbReference type="ARBA" id="ARBA00004651"/>
    </source>
</evidence>
<dbReference type="STRING" id="312017.I7MHE1"/>
<dbReference type="InterPro" id="IPR001757">
    <property type="entry name" value="P_typ_ATPase"/>
</dbReference>
<dbReference type="InterPro" id="IPR006068">
    <property type="entry name" value="ATPase_P-typ_cation-transptr_C"/>
</dbReference>
<proteinExistence type="inferred from homology"/>
<protein>
    <submittedName>
        <fullName evidence="14">Na,H/K antiporter P-type ATPase alpha subunit family protein</fullName>
    </submittedName>
</protein>
<dbReference type="FunFam" id="3.40.50.1000:FF:000083">
    <property type="entry name" value="Sodium/potassium-transporting ATPase subunit alpha"/>
    <property type="match status" value="1"/>
</dbReference>
<dbReference type="OrthoDB" id="288636at2759"/>
<dbReference type="InterPro" id="IPR023298">
    <property type="entry name" value="ATPase_P-typ_TM_dom_sf"/>
</dbReference>
<sequence length="1196" mass="134887">MKIQDHQDPKNKEQRDDASQKSQIVRNFEELRQSIQNFNELKDHRRKSIQNINAERRQSAADIQRRQSDIYQSQTLNGQATTANNNNQKAQENNENKTKADKQNELMKMDEHKIDLEELYLRFKTNPVKGLSNARAAQLNQELGDNKLTEKGKEPLWKKYLKEITNPFAIMLWVAAIFCFVTYYLSPEDPSNLYLGFVLIAVIFVTAQITYQQNKKSEALMESFKNFLPQKSTVIRDGSQQVIHAEKLVVGDIVQVKAGERIPADIRIIQSNEMKVDNSPLTGESEPQLRTPICTHPDSPLETQNVAFFGTLCKEGFAQGVVIKIGDNTTLGLIADLASQEKTQLTPLRIELNRLIYVMVAIALSLGILFFCLAYLLIGYNLITCVLFGIGILVANVPEGLLGCITVSLAITAKALHGKNVLVKNLEAVETLGSTSCICSDKTGTLTQNVMTVEHMWYGLNTIRAVNKSLITDHSKLEYDENGSDFKELHKSAMISSEAKFDRSKLADLNNINYLKCDVIGDATETGLVRFFQYIQDIEETRKQFKVPQNKDKTEAKMPFNSNVKFALTIVELPTQDSDYCIYIKGAPEKIWTFCSFIQNNGQPQKIDSATQKIFNDVNLKFGRNGERVLGFAKLHLPRADFPLGKSEFVVSNPNNFNFEMKNFIFTGLISLIDPPKTRVPYAILECRSAGIKVIMVTGDQPPTAATIARQVNIIPEFVKTSEEIMFEQGCTWEQAVEQADAIVVHGDRIVASLDKEIEEGLPQYSILRKWVKKPYCVFARTTPAQKLQIVQACQKEGFITAVTGDGVNDSPAIKQGDIGISMNLTGSDVTKDAADMVLLDDDFASIVSGVEEGRKIFDNLKKTFVYLLCSNVPEILPFLATIIWAIPLPLTNIYMLCICVGTDLYPAIALAYEEAEIDIMTRKPRSKDDHIVSLVLMTHSYGLMGIMSMAAGFIAYFTSLNYYGFPIMELFGMANYSGYYPPIHDFGDYSNKPLGVMYNQNVMQDPVTLKDYTDCTKVPQSILDQYSWTPDWFLVSDGQYDLRKGFISCDSKTGQWKSLVSKWSECHVNSDHNYSSFVHNTACYSTDGLKYTQSCFFVCIVLFQWSNIFACKSRKSSFATSPYNSQMIKGIAFETILAIFLVLTPGVNNVFGGRPLDFFQFMFPAAPFSILVLAWDESRKYLVRINKWFLKYCYW</sequence>
<evidence type="ECO:0000256" key="7">
    <source>
        <dbReference type="ARBA" id="ARBA00022989"/>
    </source>
</evidence>
<dbReference type="eggNOG" id="KOG0203">
    <property type="taxonomic scope" value="Eukaryota"/>
</dbReference>
<dbReference type="SFLD" id="SFLDS00003">
    <property type="entry name" value="Haloacid_Dehalogenase"/>
    <property type="match status" value="1"/>
</dbReference>
<feature type="transmembrane region" description="Helical" evidence="12">
    <location>
        <begin position="933"/>
        <end position="958"/>
    </location>
</feature>
<feature type="transmembrane region" description="Helical" evidence="12">
    <location>
        <begin position="355"/>
        <end position="380"/>
    </location>
</feature>
<dbReference type="Proteomes" id="UP000009168">
    <property type="component" value="Unassembled WGS sequence"/>
</dbReference>
<dbReference type="PANTHER" id="PTHR43294">
    <property type="entry name" value="SODIUM/POTASSIUM-TRANSPORTING ATPASE SUBUNIT ALPHA"/>
    <property type="match status" value="1"/>
</dbReference>
<keyword evidence="3 12" id="KW-0812">Transmembrane</keyword>
<comment type="similarity">
    <text evidence="10">Belongs to the cation transport ATPase (P-type) (TC 3.A.3) family.</text>
</comment>
<evidence type="ECO:0000256" key="10">
    <source>
        <dbReference type="ARBA" id="ARBA00038148"/>
    </source>
</evidence>
<reference evidence="15" key="1">
    <citation type="journal article" date="2006" name="PLoS Biol.">
        <title>Macronuclear genome sequence of the ciliate Tetrahymena thermophila, a model eukaryote.</title>
        <authorList>
            <person name="Eisen J.A."/>
            <person name="Coyne R.S."/>
            <person name="Wu M."/>
            <person name="Wu D."/>
            <person name="Thiagarajan M."/>
            <person name="Wortman J.R."/>
            <person name="Badger J.H."/>
            <person name="Ren Q."/>
            <person name="Amedeo P."/>
            <person name="Jones K.M."/>
            <person name="Tallon L.J."/>
            <person name="Delcher A.L."/>
            <person name="Salzberg S.L."/>
            <person name="Silva J.C."/>
            <person name="Haas B.J."/>
            <person name="Majoros W.H."/>
            <person name="Farzad M."/>
            <person name="Carlton J.M."/>
            <person name="Smith R.K. Jr."/>
            <person name="Garg J."/>
            <person name="Pearlman R.E."/>
            <person name="Karrer K.M."/>
            <person name="Sun L."/>
            <person name="Manning G."/>
            <person name="Elde N.C."/>
            <person name="Turkewitz A.P."/>
            <person name="Asai D.J."/>
            <person name="Wilkes D.E."/>
            <person name="Wang Y."/>
            <person name="Cai H."/>
            <person name="Collins K."/>
            <person name="Stewart B.A."/>
            <person name="Lee S.R."/>
            <person name="Wilamowska K."/>
            <person name="Weinberg Z."/>
            <person name="Ruzzo W.L."/>
            <person name="Wloga D."/>
            <person name="Gaertig J."/>
            <person name="Frankel J."/>
            <person name="Tsao C.-C."/>
            <person name="Gorovsky M.A."/>
            <person name="Keeling P.J."/>
            <person name="Waller R.F."/>
            <person name="Patron N.J."/>
            <person name="Cherry J.M."/>
            <person name="Stover N.A."/>
            <person name="Krieger C.J."/>
            <person name="del Toro C."/>
            <person name="Ryder H.F."/>
            <person name="Williamson S.C."/>
            <person name="Barbeau R.A."/>
            <person name="Hamilton E.P."/>
            <person name="Orias E."/>
        </authorList>
    </citation>
    <scope>NUCLEOTIDE SEQUENCE [LARGE SCALE GENOMIC DNA]</scope>
    <source>
        <strain evidence="15">SB210</strain>
    </source>
</reference>
<dbReference type="GO" id="GO:0030007">
    <property type="term" value="P:intracellular potassium ion homeostasis"/>
    <property type="evidence" value="ECO:0007669"/>
    <property type="project" value="TreeGrafter"/>
</dbReference>
<feature type="transmembrane region" description="Helical" evidence="12">
    <location>
        <begin position="1159"/>
        <end position="1176"/>
    </location>
</feature>
<accession>I7MHE1</accession>
<dbReference type="Pfam" id="PF00122">
    <property type="entry name" value="E1-E2_ATPase"/>
    <property type="match status" value="1"/>
</dbReference>
<dbReference type="SUPFAM" id="SSF56784">
    <property type="entry name" value="HAD-like"/>
    <property type="match status" value="1"/>
</dbReference>
<evidence type="ECO:0000313" key="15">
    <source>
        <dbReference type="Proteomes" id="UP000009168"/>
    </source>
</evidence>
<organism evidence="14 15">
    <name type="scientific">Tetrahymena thermophila (strain SB210)</name>
    <dbReference type="NCBI Taxonomy" id="312017"/>
    <lineage>
        <taxon>Eukaryota</taxon>
        <taxon>Sar</taxon>
        <taxon>Alveolata</taxon>
        <taxon>Ciliophora</taxon>
        <taxon>Intramacronucleata</taxon>
        <taxon>Oligohymenophorea</taxon>
        <taxon>Hymenostomatida</taxon>
        <taxon>Tetrahymenina</taxon>
        <taxon>Tetrahymenidae</taxon>
        <taxon>Tetrahymena</taxon>
    </lineage>
</organism>
<dbReference type="GO" id="GO:1990573">
    <property type="term" value="P:potassium ion import across plasma membrane"/>
    <property type="evidence" value="ECO:0007669"/>
    <property type="project" value="TreeGrafter"/>
</dbReference>
<dbReference type="GeneID" id="7841868"/>
<keyword evidence="4" id="KW-0547">Nucleotide-binding</keyword>
<evidence type="ECO:0000256" key="11">
    <source>
        <dbReference type="SAM" id="MobiDB-lite"/>
    </source>
</evidence>
<name>I7MHE1_TETTS</name>
<dbReference type="GO" id="GO:0016887">
    <property type="term" value="F:ATP hydrolysis activity"/>
    <property type="evidence" value="ECO:0007669"/>
    <property type="project" value="InterPro"/>
</dbReference>
<keyword evidence="8" id="KW-0813">Transport</keyword>
<dbReference type="InterPro" id="IPR004014">
    <property type="entry name" value="ATPase_P-typ_cation-transptr_N"/>
</dbReference>
<feature type="transmembrane region" description="Helical" evidence="12">
    <location>
        <begin position="168"/>
        <end position="186"/>
    </location>
</feature>
<dbReference type="PANTHER" id="PTHR43294:SF21">
    <property type="entry name" value="CATION TRANSPORTING ATPASE"/>
    <property type="match status" value="1"/>
</dbReference>
<dbReference type="GO" id="GO:1902600">
    <property type="term" value="P:proton transmembrane transport"/>
    <property type="evidence" value="ECO:0007669"/>
    <property type="project" value="TreeGrafter"/>
</dbReference>
<dbReference type="Pfam" id="PF00689">
    <property type="entry name" value="Cation_ATPase_C"/>
    <property type="match status" value="1"/>
</dbReference>
<dbReference type="GO" id="GO:0005391">
    <property type="term" value="F:P-type sodium:potassium-exchanging transporter activity"/>
    <property type="evidence" value="ECO:0007669"/>
    <property type="project" value="TreeGrafter"/>
</dbReference>
<keyword evidence="6" id="KW-1278">Translocase</keyword>
<gene>
    <name evidence="14" type="ORF">TTHERM_00061570</name>
</gene>
<dbReference type="InterPro" id="IPR018303">
    <property type="entry name" value="ATPase_P-typ_P_site"/>
</dbReference>
<feature type="region of interest" description="Disordered" evidence="11">
    <location>
        <begin position="75"/>
        <end position="105"/>
    </location>
</feature>
<dbReference type="PROSITE" id="PS00154">
    <property type="entry name" value="ATPASE_E1_E2"/>
    <property type="match status" value="1"/>
</dbReference>
<dbReference type="SUPFAM" id="SSF81665">
    <property type="entry name" value="Calcium ATPase, transmembrane domain M"/>
    <property type="match status" value="1"/>
</dbReference>
<dbReference type="GO" id="GO:0006883">
    <property type="term" value="P:intracellular sodium ion homeostasis"/>
    <property type="evidence" value="ECO:0007669"/>
    <property type="project" value="TreeGrafter"/>
</dbReference>
<dbReference type="InterPro" id="IPR023214">
    <property type="entry name" value="HAD_sf"/>
</dbReference>